<keyword evidence="1" id="KW-1133">Transmembrane helix</keyword>
<dbReference type="KEGG" id="asag:FGM00_05050"/>
<keyword evidence="3" id="KW-1185">Reference proteome</keyword>
<dbReference type="Proteomes" id="UP000310017">
    <property type="component" value="Chromosome"/>
</dbReference>
<dbReference type="OrthoDB" id="965798at2"/>
<dbReference type="AlphaFoldDB" id="A0A5B7SQ35"/>
<evidence type="ECO:0000313" key="3">
    <source>
        <dbReference type="Proteomes" id="UP000310017"/>
    </source>
</evidence>
<reference evidence="2 3" key="1">
    <citation type="submission" date="2019-05" db="EMBL/GenBank/DDBJ databases">
        <title>Genome sequencing of F202Z8.</title>
        <authorList>
            <person name="Kwon Y.M."/>
        </authorList>
    </citation>
    <scope>NUCLEOTIDE SEQUENCE [LARGE SCALE GENOMIC DNA]</scope>
    <source>
        <strain evidence="2 3">F202Z8</strain>
    </source>
</reference>
<sequence length="63" mass="7456">MLKFVKGYMDSIEGIGIYPIISLLIFFTFFVGLYWWVFTASKTHIKEMSELPFDEDNQQNLEL</sequence>
<dbReference type="RefSeq" id="WP_138851861.1">
    <property type="nucleotide sequence ID" value="NZ_CP040710.1"/>
</dbReference>
<dbReference type="EMBL" id="CP040710">
    <property type="protein sequence ID" value="QCW99508.1"/>
    <property type="molecule type" value="Genomic_DNA"/>
</dbReference>
<evidence type="ECO:0000256" key="1">
    <source>
        <dbReference type="SAM" id="Phobius"/>
    </source>
</evidence>
<evidence type="ECO:0000313" key="2">
    <source>
        <dbReference type="EMBL" id="QCW99508.1"/>
    </source>
</evidence>
<proteinExistence type="predicted"/>
<keyword evidence="1" id="KW-0472">Membrane</keyword>
<feature type="transmembrane region" description="Helical" evidence="1">
    <location>
        <begin position="15"/>
        <end position="38"/>
    </location>
</feature>
<name>A0A5B7SQ35_9FLAO</name>
<protein>
    <submittedName>
        <fullName evidence="2">CcoQ/FixQ family Cbb3-type cytochrome c oxidase assembly chaperone</fullName>
    </submittedName>
</protein>
<accession>A0A5B7SQ35</accession>
<organism evidence="2 3">
    <name type="scientific">Aggregatimonas sangjinii</name>
    <dbReference type="NCBI Taxonomy" id="2583587"/>
    <lineage>
        <taxon>Bacteria</taxon>
        <taxon>Pseudomonadati</taxon>
        <taxon>Bacteroidota</taxon>
        <taxon>Flavobacteriia</taxon>
        <taxon>Flavobacteriales</taxon>
        <taxon>Flavobacteriaceae</taxon>
        <taxon>Aggregatimonas</taxon>
    </lineage>
</organism>
<keyword evidence="1" id="KW-0812">Transmembrane</keyword>
<gene>
    <name evidence="2" type="ORF">FGM00_05050</name>
</gene>